<evidence type="ECO:0000256" key="5">
    <source>
        <dbReference type="ARBA" id="ARBA00039638"/>
    </source>
</evidence>
<keyword evidence="2" id="KW-0436">Ligase</keyword>
<evidence type="ECO:0000259" key="9">
    <source>
        <dbReference type="Pfam" id="PF13193"/>
    </source>
</evidence>
<dbReference type="Gene3D" id="3.40.50.980">
    <property type="match status" value="2"/>
</dbReference>
<dbReference type="GO" id="GO:0006631">
    <property type="term" value="P:fatty acid metabolic process"/>
    <property type="evidence" value="ECO:0007669"/>
    <property type="project" value="TreeGrafter"/>
</dbReference>
<dbReference type="AlphaFoldDB" id="A0A9Q1BK70"/>
<feature type="domain" description="AMP-binding enzyme C-terminal" evidence="9">
    <location>
        <begin position="500"/>
        <end position="575"/>
    </location>
</feature>
<dbReference type="GO" id="GO:0031956">
    <property type="term" value="F:medium-chain fatty acid-CoA ligase activity"/>
    <property type="evidence" value="ECO:0007669"/>
    <property type="project" value="UniProtKB-EC"/>
</dbReference>
<dbReference type="InterPro" id="IPR020845">
    <property type="entry name" value="AMP-binding_CS"/>
</dbReference>
<evidence type="ECO:0000259" key="8">
    <source>
        <dbReference type="Pfam" id="PF00501"/>
    </source>
</evidence>
<dbReference type="Gene3D" id="3.30.300.30">
    <property type="match status" value="1"/>
</dbReference>
<evidence type="ECO:0000256" key="3">
    <source>
        <dbReference type="ARBA" id="ARBA00037247"/>
    </source>
</evidence>
<accession>A0A9Q1BK70</accession>
<name>A0A9Q1BK70_HOLLE</name>
<dbReference type="Proteomes" id="UP001152320">
    <property type="component" value="Chromosome 15"/>
</dbReference>
<gene>
    <name evidence="10" type="ORF">HOLleu_30204</name>
</gene>
<dbReference type="FunFam" id="3.40.50.12780:FF:000003">
    <property type="entry name" value="Long-chain-fatty-acid--CoA ligase FadD"/>
    <property type="match status" value="1"/>
</dbReference>
<dbReference type="EMBL" id="JAIZAY010000015">
    <property type="protein sequence ID" value="KAJ8028071.1"/>
    <property type="molecule type" value="Genomic_DNA"/>
</dbReference>
<dbReference type="InterPro" id="IPR000873">
    <property type="entry name" value="AMP-dep_synth/lig_dom"/>
</dbReference>
<dbReference type="Pfam" id="PF00501">
    <property type="entry name" value="AMP-binding"/>
    <property type="match status" value="1"/>
</dbReference>
<dbReference type="EC" id="6.2.1.2" evidence="4"/>
<evidence type="ECO:0000256" key="1">
    <source>
        <dbReference type="ARBA" id="ARBA00006432"/>
    </source>
</evidence>
<comment type="function">
    <text evidence="3">Acyl-CoA synthases catalyze the initial reaction in fatty acid metabolism, by forming a thioester with CoA. Has some preference toward medium-chain substrates. Plays a role in adipocyte differentiation.</text>
</comment>
<reference evidence="10" key="1">
    <citation type="submission" date="2021-10" db="EMBL/GenBank/DDBJ databases">
        <title>Tropical sea cucumber genome reveals ecological adaptation and Cuvierian tubules defense mechanism.</title>
        <authorList>
            <person name="Chen T."/>
        </authorList>
    </citation>
    <scope>NUCLEOTIDE SEQUENCE</scope>
    <source>
        <strain evidence="10">Nanhai2018</strain>
        <tissue evidence="10">Muscle</tissue>
    </source>
</reference>
<evidence type="ECO:0000256" key="7">
    <source>
        <dbReference type="ARBA" id="ARBA00048277"/>
    </source>
</evidence>
<comment type="similarity">
    <text evidence="1">Belongs to the ATP-dependent AMP-binding enzyme family.</text>
</comment>
<feature type="domain" description="AMP-dependent synthetase/ligase" evidence="8">
    <location>
        <begin position="57"/>
        <end position="449"/>
    </location>
</feature>
<sequence>MLQSAARRLFNLPIRAASYSSWTTVYGLEEDAKLTKSYIHRPSSTPYMGKTFMEYLDSACEKNPDREAFIFCQENRRITYRQFRDQVEKLASGLANVGIQKGDRCGIWGMNSPRWLEAMFAIIRCGGIVVNINPAYQPNELLYCINKVGVKAIFTDASFKTQDYYGMLSRLVPGIESFQAGKLKSEIIPSLESIIMMDEGQFKGTFQMTDLLELATKESGDHLDKLQTEITADDPVKIVFTSGTTGSPKGATLCHHGLLNVGVLCGPITRPPEIPSYTTCLPLPLYHIFGMHCGPVCNLVHNDTIVFPSPAFEAETCLQAINNERCNFLPGTPTMFIDMLNHPNFDKYDLSSMYGALMGGAPCPMETLEQFKDKLHMEEIMVGYGLTETSVSVSISGLGMDLEKRISTCGQIVPHVEVKVINTSDGTNLPIKEQGEVCVRGHNIMIGYWGDEEKTREAIDSNGWFHTGDIGFLDDEGLLSISGRIKDMIIRGGMNIYSTEIEQFLYTHPKIADVQIIGVPDKRMGEEVCACIKLKAGETATAEEIKEFCTGEIAHFKIPRYVNFVETFPLTITGKVQKYKLRETMSKELNL</sequence>
<proteinExistence type="inferred from homology"/>
<comment type="catalytic activity">
    <reaction evidence="7">
        <text>a medium-chain fatty acid + ATP + CoA = a medium-chain fatty acyl-CoA + AMP + diphosphate</text>
        <dbReference type="Rhea" id="RHEA:48340"/>
        <dbReference type="ChEBI" id="CHEBI:30616"/>
        <dbReference type="ChEBI" id="CHEBI:33019"/>
        <dbReference type="ChEBI" id="CHEBI:57287"/>
        <dbReference type="ChEBI" id="CHEBI:59558"/>
        <dbReference type="ChEBI" id="CHEBI:90546"/>
        <dbReference type="ChEBI" id="CHEBI:456215"/>
        <dbReference type="EC" id="6.2.1.2"/>
    </reaction>
</comment>
<evidence type="ECO:0000256" key="6">
    <source>
        <dbReference type="ARBA" id="ARBA00047319"/>
    </source>
</evidence>
<evidence type="ECO:0000313" key="11">
    <source>
        <dbReference type="Proteomes" id="UP001152320"/>
    </source>
</evidence>
<dbReference type="PANTHER" id="PTHR43201:SF5">
    <property type="entry name" value="MEDIUM-CHAIN ACYL-COA LIGASE ACSF2, MITOCHONDRIAL"/>
    <property type="match status" value="1"/>
</dbReference>
<comment type="caution">
    <text evidence="10">The sequence shown here is derived from an EMBL/GenBank/DDBJ whole genome shotgun (WGS) entry which is preliminary data.</text>
</comment>
<keyword evidence="11" id="KW-1185">Reference proteome</keyword>
<dbReference type="SUPFAM" id="SSF56801">
    <property type="entry name" value="Acetyl-CoA synthetase-like"/>
    <property type="match status" value="1"/>
</dbReference>
<dbReference type="PROSITE" id="PS00455">
    <property type="entry name" value="AMP_BINDING"/>
    <property type="match status" value="1"/>
</dbReference>
<evidence type="ECO:0000256" key="4">
    <source>
        <dbReference type="ARBA" id="ARBA00039009"/>
    </source>
</evidence>
<organism evidence="10 11">
    <name type="scientific">Holothuria leucospilota</name>
    <name type="common">Black long sea cucumber</name>
    <name type="synonym">Mertensiothuria leucospilota</name>
    <dbReference type="NCBI Taxonomy" id="206669"/>
    <lineage>
        <taxon>Eukaryota</taxon>
        <taxon>Metazoa</taxon>
        <taxon>Echinodermata</taxon>
        <taxon>Eleutherozoa</taxon>
        <taxon>Echinozoa</taxon>
        <taxon>Holothuroidea</taxon>
        <taxon>Aspidochirotacea</taxon>
        <taxon>Aspidochirotida</taxon>
        <taxon>Holothuriidae</taxon>
        <taxon>Holothuria</taxon>
    </lineage>
</organism>
<dbReference type="OrthoDB" id="10253115at2759"/>
<comment type="catalytic activity">
    <reaction evidence="6">
        <text>octanoate + ATP + CoA = octanoyl-CoA + AMP + diphosphate</text>
        <dbReference type="Rhea" id="RHEA:33631"/>
        <dbReference type="ChEBI" id="CHEBI:25646"/>
        <dbReference type="ChEBI" id="CHEBI:30616"/>
        <dbReference type="ChEBI" id="CHEBI:33019"/>
        <dbReference type="ChEBI" id="CHEBI:57287"/>
        <dbReference type="ChEBI" id="CHEBI:57386"/>
        <dbReference type="ChEBI" id="CHEBI:456215"/>
    </reaction>
</comment>
<dbReference type="PANTHER" id="PTHR43201">
    <property type="entry name" value="ACYL-COA SYNTHETASE"/>
    <property type="match status" value="1"/>
</dbReference>
<dbReference type="InterPro" id="IPR025110">
    <property type="entry name" value="AMP-bd_C"/>
</dbReference>
<evidence type="ECO:0000256" key="2">
    <source>
        <dbReference type="ARBA" id="ARBA00022598"/>
    </source>
</evidence>
<dbReference type="FunFam" id="3.30.300.30:FF:000008">
    <property type="entry name" value="2,3-dihydroxybenzoate-AMP ligase"/>
    <property type="match status" value="1"/>
</dbReference>
<dbReference type="InterPro" id="IPR045851">
    <property type="entry name" value="AMP-bd_C_sf"/>
</dbReference>
<evidence type="ECO:0000313" key="10">
    <source>
        <dbReference type="EMBL" id="KAJ8028071.1"/>
    </source>
</evidence>
<dbReference type="Pfam" id="PF13193">
    <property type="entry name" value="AMP-binding_C"/>
    <property type="match status" value="1"/>
</dbReference>
<protein>
    <recommendedName>
        <fullName evidence="5">Medium-chain acyl-CoA ligase ACSF2, mitochondrial</fullName>
        <ecNumber evidence="4">6.2.1.2</ecNumber>
    </recommendedName>
</protein>
<dbReference type="Gene3D" id="2.30.38.10">
    <property type="entry name" value="Luciferase, Domain 3"/>
    <property type="match status" value="1"/>
</dbReference>